<dbReference type="GO" id="GO:0005737">
    <property type="term" value="C:cytoplasm"/>
    <property type="evidence" value="ECO:0007669"/>
    <property type="project" value="UniProtKB-SubCell"/>
</dbReference>
<dbReference type="InterPro" id="IPR003697">
    <property type="entry name" value="Maf-like"/>
</dbReference>
<feature type="site" description="Important for substrate specificity" evidence="3">
    <location>
        <position position="228"/>
    </location>
</feature>
<dbReference type="Proteomes" id="UP000256977">
    <property type="component" value="Unassembled WGS sequence"/>
</dbReference>
<comment type="cofactor">
    <cofactor evidence="1 3">
        <name>a divalent metal cation</name>
        <dbReference type="ChEBI" id="CHEBI:60240"/>
    </cofactor>
</comment>
<dbReference type="PANTHER" id="PTHR43213">
    <property type="entry name" value="BIFUNCTIONAL DTTP/UTP PYROPHOSPHATASE/METHYLTRANSFERASE PROTEIN-RELATED"/>
    <property type="match status" value="1"/>
</dbReference>
<dbReference type="GO" id="GO:0036218">
    <property type="term" value="F:dTTP diphosphatase activity"/>
    <property type="evidence" value="ECO:0007669"/>
    <property type="project" value="RHEA"/>
</dbReference>
<dbReference type="GO" id="GO:0009117">
    <property type="term" value="P:nucleotide metabolic process"/>
    <property type="evidence" value="ECO:0007669"/>
    <property type="project" value="UniProtKB-KW"/>
</dbReference>
<dbReference type="InterPro" id="IPR029001">
    <property type="entry name" value="ITPase-like_fam"/>
</dbReference>
<dbReference type="GO" id="GO:0036221">
    <property type="term" value="F:UTP diphosphatase activity"/>
    <property type="evidence" value="ECO:0007669"/>
    <property type="project" value="RHEA"/>
</dbReference>
<evidence type="ECO:0000256" key="4">
    <source>
        <dbReference type="SAM" id="MobiDB-lite"/>
    </source>
</evidence>
<feature type="active site" description="Proton acceptor" evidence="3">
    <location>
        <position position="92"/>
    </location>
</feature>
<evidence type="ECO:0000313" key="5">
    <source>
        <dbReference type="EMBL" id="RED87737.1"/>
    </source>
</evidence>
<accession>A0A3D9KP82</accession>
<organism evidence="5 6">
    <name type="scientific">Cohnella phaseoli</name>
    <dbReference type="NCBI Taxonomy" id="456490"/>
    <lineage>
        <taxon>Bacteria</taxon>
        <taxon>Bacillati</taxon>
        <taxon>Bacillota</taxon>
        <taxon>Bacilli</taxon>
        <taxon>Bacillales</taxon>
        <taxon>Paenibacillaceae</taxon>
        <taxon>Cohnella</taxon>
    </lineage>
</organism>
<evidence type="ECO:0000256" key="3">
    <source>
        <dbReference type="HAMAP-Rule" id="MF_00528"/>
    </source>
</evidence>
<dbReference type="HAMAP" id="MF_00528">
    <property type="entry name" value="Maf"/>
    <property type="match status" value="1"/>
</dbReference>
<dbReference type="Gene3D" id="3.90.950.10">
    <property type="match status" value="1"/>
</dbReference>
<keyword evidence="6" id="KW-1185">Reference proteome</keyword>
<sequence>MNAMSPSTTDHSQGADISAPLLILASSSPRRQELVRTFRLPYKVVVSDADEAVEPNMLPEQVVEELSLRKAQAVLEHKLSAEDKPGIVIGSDTIVVLEDRILGKPVDEADAFSMLKGLQGRTHRVYSGVACIHTDTGEEPDSHETADGAGGMSRLPEKEGESSGEVGAVALGDTGQYRLWSRLPGGSPGAIVGHTVSHVTFRPMSDEEIYAYIKTGEPRDKAGSYGVQGLGAVFIEKIEGDFYSVMGLPLNMLYQMLLTFKADPFKTFYER</sequence>
<keyword evidence="3" id="KW-0963">Cytoplasm</keyword>
<name>A0A3D9KP82_9BACL</name>
<evidence type="ECO:0000313" key="6">
    <source>
        <dbReference type="Proteomes" id="UP000256977"/>
    </source>
</evidence>
<comment type="caution">
    <text evidence="3">Lacks conserved residue(s) required for the propagation of feature annotation.</text>
</comment>
<gene>
    <name evidence="5" type="ORF">DFP98_102217</name>
</gene>
<evidence type="ECO:0000256" key="1">
    <source>
        <dbReference type="ARBA" id="ARBA00001968"/>
    </source>
</evidence>
<feature type="site" description="Important for substrate specificity" evidence="3">
    <location>
        <position position="93"/>
    </location>
</feature>
<dbReference type="EC" id="3.6.1.9" evidence="3"/>
<dbReference type="PANTHER" id="PTHR43213:SF5">
    <property type="entry name" value="BIFUNCTIONAL DTTP_UTP PYROPHOSPHATASE_METHYLTRANSFERASE PROTEIN-RELATED"/>
    <property type="match status" value="1"/>
</dbReference>
<comment type="similarity">
    <text evidence="3">Belongs to the Maf family. YhdE subfamily.</text>
</comment>
<comment type="catalytic activity">
    <reaction evidence="3">
        <text>dTTP + H2O = dTMP + diphosphate + H(+)</text>
        <dbReference type="Rhea" id="RHEA:28534"/>
        <dbReference type="ChEBI" id="CHEBI:15377"/>
        <dbReference type="ChEBI" id="CHEBI:15378"/>
        <dbReference type="ChEBI" id="CHEBI:33019"/>
        <dbReference type="ChEBI" id="CHEBI:37568"/>
        <dbReference type="ChEBI" id="CHEBI:63528"/>
        <dbReference type="EC" id="3.6.1.9"/>
    </reaction>
</comment>
<keyword evidence="2 3" id="KW-0378">Hydrolase</keyword>
<comment type="caution">
    <text evidence="5">The sequence shown here is derived from an EMBL/GenBank/DDBJ whole genome shotgun (WGS) entry which is preliminary data.</text>
</comment>
<evidence type="ECO:0000256" key="2">
    <source>
        <dbReference type="ARBA" id="ARBA00022801"/>
    </source>
</evidence>
<keyword evidence="3" id="KW-0546">Nucleotide metabolism</keyword>
<comment type="function">
    <text evidence="3">Nucleoside triphosphate pyrophosphatase that hydrolyzes dTTP and UTP. May have a dual role in cell division arrest and in preventing the incorporation of modified nucleotides into cellular nucleic acids.</text>
</comment>
<protein>
    <recommendedName>
        <fullName evidence="3">dTTP/UTP pyrophosphatase</fullName>
        <shortName evidence="3">dTTPase/UTPase</shortName>
        <ecNumber evidence="3">3.6.1.9</ecNumber>
    </recommendedName>
    <alternativeName>
        <fullName evidence="3">Nucleoside triphosphate pyrophosphatase</fullName>
    </alternativeName>
    <alternativeName>
        <fullName evidence="3">Nucleotide pyrophosphatase</fullName>
        <shortName evidence="3">Nucleotide PPase</shortName>
    </alternativeName>
</protein>
<dbReference type="CDD" id="cd00555">
    <property type="entry name" value="Maf"/>
    <property type="match status" value="1"/>
</dbReference>
<dbReference type="AlphaFoldDB" id="A0A3D9KP82"/>
<dbReference type="EMBL" id="QRDZ01000002">
    <property type="protein sequence ID" value="RED87737.1"/>
    <property type="molecule type" value="Genomic_DNA"/>
</dbReference>
<reference evidence="5 6" key="1">
    <citation type="submission" date="2018-07" db="EMBL/GenBank/DDBJ databases">
        <title>Genomic Encyclopedia of Type Strains, Phase III (KMG-III): the genomes of soil and plant-associated and newly described type strains.</title>
        <authorList>
            <person name="Whitman W."/>
        </authorList>
    </citation>
    <scope>NUCLEOTIDE SEQUENCE [LARGE SCALE GENOMIC DNA]</scope>
    <source>
        <strain evidence="5 6">CECT 7287</strain>
    </source>
</reference>
<dbReference type="SUPFAM" id="SSF52972">
    <property type="entry name" value="ITPase-like"/>
    <property type="match status" value="2"/>
</dbReference>
<proteinExistence type="inferred from homology"/>
<comment type="catalytic activity">
    <reaction evidence="3">
        <text>UTP + H2O = UMP + diphosphate + H(+)</text>
        <dbReference type="Rhea" id="RHEA:29395"/>
        <dbReference type="ChEBI" id="CHEBI:15377"/>
        <dbReference type="ChEBI" id="CHEBI:15378"/>
        <dbReference type="ChEBI" id="CHEBI:33019"/>
        <dbReference type="ChEBI" id="CHEBI:46398"/>
        <dbReference type="ChEBI" id="CHEBI:57865"/>
        <dbReference type="EC" id="3.6.1.9"/>
    </reaction>
</comment>
<feature type="site" description="Important for substrate specificity" evidence="3">
    <location>
        <position position="30"/>
    </location>
</feature>
<dbReference type="Pfam" id="PF02545">
    <property type="entry name" value="Maf"/>
    <property type="match status" value="2"/>
</dbReference>
<comment type="subcellular location">
    <subcellularLocation>
        <location evidence="3">Cytoplasm</location>
    </subcellularLocation>
</comment>
<feature type="region of interest" description="Disordered" evidence="4">
    <location>
        <begin position="134"/>
        <end position="164"/>
    </location>
</feature>